<feature type="region of interest" description="Disordered" evidence="1">
    <location>
        <begin position="128"/>
        <end position="182"/>
    </location>
</feature>
<accession>A0A059Y350</accession>
<dbReference type="PANTHER" id="PTHR34547">
    <property type="entry name" value="YACP-LIKE NYN DOMAIN PROTEIN"/>
    <property type="match status" value="1"/>
</dbReference>
<dbReference type="InterPro" id="IPR010298">
    <property type="entry name" value="YacP-like"/>
</dbReference>
<dbReference type="RefSeq" id="WP_038506048.1">
    <property type="nucleotide sequence ID" value="NZ_CP007243.1"/>
</dbReference>
<organism evidence="2 3">
    <name type="scientific">Leptospirillum ferriphilum YSK</name>
    <dbReference type="NCBI Taxonomy" id="1441628"/>
    <lineage>
        <taxon>Bacteria</taxon>
        <taxon>Pseudomonadati</taxon>
        <taxon>Nitrospirota</taxon>
        <taxon>Nitrospiria</taxon>
        <taxon>Nitrospirales</taxon>
        <taxon>Nitrospiraceae</taxon>
        <taxon>Leptospirillum</taxon>
    </lineage>
</organism>
<dbReference type="PANTHER" id="PTHR34547:SF1">
    <property type="entry name" value="YACP-LIKE NYN DOMAIN PROTEIN"/>
    <property type="match status" value="1"/>
</dbReference>
<evidence type="ECO:0008006" key="4">
    <source>
        <dbReference type="Google" id="ProtNLM"/>
    </source>
</evidence>
<dbReference type="KEGG" id="lfp:Y981_10740"/>
<evidence type="ECO:0000313" key="3">
    <source>
        <dbReference type="Proteomes" id="UP000027059"/>
    </source>
</evidence>
<feature type="compositionally biased region" description="Basic residues" evidence="1">
    <location>
        <begin position="159"/>
        <end position="182"/>
    </location>
</feature>
<dbReference type="HOGENOM" id="CLU_129254_0_0_0"/>
<sequence length="182" mass="20782">MGHIVLIDGYNVIGSEGRFRKDRDILARERENLIRRLSEYRSLLSPDTEIQLIFDGFPSDREPFGHRGGGVTVVFSEEEGSADAVIVRLSERWGNRAIVVTSDREVILRVRQSGAQAVGAREFMDRVGARRTATSHTIRNGKPEDKDEDEDEDEDPRPQTKKGNPRRLSKKERARRRTLQNL</sequence>
<dbReference type="OrthoDB" id="9792160at2"/>
<dbReference type="Pfam" id="PF05991">
    <property type="entry name" value="NYN_YacP"/>
    <property type="match status" value="1"/>
</dbReference>
<evidence type="ECO:0000313" key="2">
    <source>
        <dbReference type="EMBL" id="AIA31942.1"/>
    </source>
</evidence>
<protein>
    <recommendedName>
        <fullName evidence="4">RNA-binding protein</fullName>
    </recommendedName>
</protein>
<proteinExistence type="predicted"/>
<dbReference type="AlphaFoldDB" id="A0A059Y350"/>
<keyword evidence="3" id="KW-1185">Reference proteome</keyword>
<dbReference type="Proteomes" id="UP000027059">
    <property type="component" value="Chromosome"/>
</dbReference>
<reference evidence="2 3" key="2">
    <citation type="journal article" date="2015" name="Biomed. Res. Int.">
        <title>Effects of Arsenite Resistance on the Growth and Functional Gene Expression of Leptospirillum ferriphilum and Acidithiobacillus thiooxidans in Pure Culture and Coculture.</title>
        <authorList>
            <person name="Jiang H."/>
            <person name="Liang Y."/>
            <person name="Yin H."/>
            <person name="Xiao Y."/>
            <person name="Guo X."/>
            <person name="Xu Y."/>
            <person name="Hu Q."/>
            <person name="Liu H."/>
            <person name="Liu X."/>
        </authorList>
    </citation>
    <scope>NUCLEOTIDE SEQUENCE [LARGE SCALE GENOMIC DNA]</scope>
    <source>
        <strain evidence="2 3">YSK</strain>
    </source>
</reference>
<reference evidence="3" key="1">
    <citation type="submission" date="2014-02" db="EMBL/GenBank/DDBJ databases">
        <title>Complete genome sequence and comparative genomic analysis of the nitrogen-fixing bacterium Leptospirillum ferriphilum YSK.</title>
        <authorList>
            <person name="Guo X."/>
            <person name="Yin H."/>
            <person name="Liang Y."/>
            <person name="Hu Q."/>
            <person name="Ma L."/>
            <person name="Xiao Y."/>
            <person name="Zhang X."/>
            <person name="Qiu G."/>
            <person name="Liu X."/>
        </authorList>
    </citation>
    <scope>NUCLEOTIDE SEQUENCE [LARGE SCALE GENOMIC DNA]</scope>
    <source>
        <strain evidence="3">YSK</strain>
    </source>
</reference>
<evidence type="ECO:0000256" key="1">
    <source>
        <dbReference type="SAM" id="MobiDB-lite"/>
    </source>
</evidence>
<dbReference type="EMBL" id="CP007243">
    <property type="protein sequence ID" value="AIA31942.1"/>
    <property type="molecule type" value="Genomic_DNA"/>
</dbReference>
<name>A0A059Y350_9BACT</name>
<gene>
    <name evidence="2" type="ORF">Y981_10740</name>
</gene>
<feature type="compositionally biased region" description="Acidic residues" evidence="1">
    <location>
        <begin position="146"/>
        <end position="155"/>
    </location>
</feature>